<dbReference type="PIRSF" id="PIRSF002884">
    <property type="entry name" value="CheZ"/>
    <property type="match status" value="1"/>
</dbReference>
<organism evidence="13 14">
    <name type="scientific">Mangrovimicrobium sediminis</name>
    <dbReference type="NCBI Taxonomy" id="2562682"/>
    <lineage>
        <taxon>Bacteria</taxon>
        <taxon>Pseudomonadati</taxon>
        <taxon>Pseudomonadota</taxon>
        <taxon>Gammaproteobacteria</taxon>
        <taxon>Cellvibrionales</taxon>
        <taxon>Halieaceae</taxon>
        <taxon>Mangrovimicrobium</taxon>
    </lineage>
</organism>
<keyword evidence="4 10" id="KW-0963">Cytoplasm</keyword>
<evidence type="ECO:0000256" key="2">
    <source>
        <dbReference type="ARBA" id="ARBA00005908"/>
    </source>
</evidence>
<dbReference type="EMBL" id="SRLE01000008">
    <property type="protein sequence ID" value="TGD73168.1"/>
    <property type="molecule type" value="Genomic_DNA"/>
</dbReference>
<dbReference type="SUPFAM" id="SSF75708">
    <property type="entry name" value="Chemotaxis phosphatase CheZ"/>
    <property type="match status" value="1"/>
</dbReference>
<comment type="function">
    <text evidence="10">Plays an important role in bacterial chemotaxis signal transduction pathway by accelerating the dephosphorylation of phosphorylated CheY (CheY-P).</text>
</comment>
<dbReference type="GO" id="GO:0006935">
    <property type="term" value="P:chemotaxis"/>
    <property type="evidence" value="ECO:0007669"/>
    <property type="project" value="UniProtKB-KW"/>
</dbReference>
<accession>A0A4Z0M1C9</accession>
<keyword evidence="5 10" id="KW-0145">Chemotaxis</keyword>
<evidence type="ECO:0000256" key="4">
    <source>
        <dbReference type="ARBA" id="ARBA00022490"/>
    </source>
</evidence>
<evidence type="ECO:0000256" key="11">
    <source>
        <dbReference type="PIRSR" id="PIRSR002884-1"/>
    </source>
</evidence>
<dbReference type="InterPro" id="IPR007439">
    <property type="entry name" value="Chemotax_Pase_CheZ"/>
</dbReference>
<evidence type="ECO:0000256" key="10">
    <source>
        <dbReference type="PIRNR" id="PIRNR002884"/>
    </source>
</evidence>
<dbReference type="Pfam" id="PF04344">
    <property type="entry name" value="CheZ"/>
    <property type="match status" value="1"/>
</dbReference>
<dbReference type="GO" id="GO:0009288">
    <property type="term" value="C:bacterial-type flagellum"/>
    <property type="evidence" value="ECO:0007669"/>
    <property type="project" value="InterPro"/>
</dbReference>
<dbReference type="GO" id="GO:0050920">
    <property type="term" value="P:regulation of chemotaxis"/>
    <property type="evidence" value="ECO:0007669"/>
    <property type="project" value="InterPro"/>
</dbReference>
<comment type="subcellular location">
    <subcellularLocation>
        <location evidence="1 10">Cytoplasm</location>
    </subcellularLocation>
</comment>
<dbReference type="GO" id="GO:0097588">
    <property type="term" value="P:archaeal or bacterial-type flagellum-dependent cell motility"/>
    <property type="evidence" value="ECO:0007669"/>
    <property type="project" value="UniProtKB-KW"/>
</dbReference>
<evidence type="ECO:0000256" key="5">
    <source>
        <dbReference type="ARBA" id="ARBA00022500"/>
    </source>
</evidence>
<reference evidence="13 14" key="1">
    <citation type="submission" date="2019-04" db="EMBL/GenBank/DDBJ databases">
        <title>Taxonomy of novel Haliea sp. from mangrove soil of West Coast of India.</title>
        <authorList>
            <person name="Verma A."/>
            <person name="Kumar P."/>
            <person name="Krishnamurthi S."/>
        </authorList>
    </citation>
    <scope>NUCLEOTIDE SEQUENCE [LARGE SCALE GENOMIC DNA]</scope>
    <source>
        <strain evidence="13 14">SAOS-164</strain>
    </source>
</reference>
<comment type="subunit">
    <text evidence="10">Homodimer.</text>
</comment>
<dbReference type="RefSeq" id="WP_135444510.1">
    <property type="nucleotide sequence ID" value="NZ_SRLE01000008.1"/>
</dbReference>
<evidence type="ECO:0000256" key="1">
    <source>
        <dbReference type="ARBA" id="ARBA00004496"/>
    </source>
</evidence>
<keyword evidence="7 10" id="KW-0378">Hydrolase</keyword>
<proteinExistence type="inferred from homology"/>
<comment type="caution">
    <text evidence="13">The sequence shown here is derived from an EMBL/GenBank/DDBJ whole genome shotgun (WGS) entry which is preliminary data.</text>
</comment>
<evidence type="ECO:0000256" key="12">
    <source>
        <dbReference type="SAM" id="MobiDB-lite"/>
    </source>
</evidence>
<gene>
    <name evidence="13" type="primary">cheZ</name>
    <name evidence="13" type="ORF">E4634_12905</name>
</gene>
<evidence type="ECO:0000256" key="3">
    <source>
        <dbReference type="ARBA" id="ARBA00018484"/>
    </source>
</evidence>
<dbReference type="GO" id="GO:0005737">
    <property type="term" value="C:cytoplasm"/>
    <property type="evidence" value="ECO:0007669"/>
    <property type="project" value="UniProtKB-SubCell"/>
</dbReference>
<dbReference type="PANTHER" id="PTHR43693:SF1">
    <property type="entry name" value="PROTEIN PHOSPHATASE CHEZ"/>
    <property type="match status" value="1"/>
</dbReference>
<dbReference type="InterPro" id="IPR050992">
    <property type="entry name" value="CheZ_family_phosphatases"/>
</dbReference>
<keyword evidence="14" id="KW-1185">Reference proteome</keyword>
<name>A0A4Z0M1C9_9GAMM</name>
<feature type="region of interest" description="Disordered" evidence="12">
    <location>
        <begin position="190"/>
        <end position="216"/>
    </location>
</feature>
<dbReference type="GO" id="GO:0004721">
    <property type="term" value="F:phosphoprotein phosphatase activity"/>
    <property type="evidence" value="ECO:0007669"/>
    <property type="project" value="UniProtKB-KW"/>
</dbReference>
<dbReference type="EC" id="3.1.3.-" evidence="10"/>
<keyword evidence="8 10" id="KW-0904">Protein phosphatase</keyword>
<evidence type="ECO:0000256" key="7">
    <source>
        <dbReference type="ARBA" id="ARBA00022801"/>
    </source>
</evidence>
<evidence type="ECO:0000256" key="6">
    <source>
        <dbReference type="ARBA" id="ARBA00022779"/>
    </source>
</evidence>
<keyword evidence="6 10" id="KW-0283">Flagellar rotation</keyword>
<dbReference type="OrthoDB" id="9773007at2"/>
<evidence type="ECO:0000256" key="8">
    <source>
        <dbReference type="ARBA" id="ARBA00022912"/>
    </source>
</evidence>
<evidence type="ECO:0000313" key="14">
    <source>
        <dbReference type="Proteomes" id="UP000298050"/>
    </source>
</evidence>
<evidence type="ECO:0000313" key="13">
    <source>
        <dbReference type="EMBL" id="TGD73168.1"/>
    </source>
</evidence>
<dbReference type="AlphaFoldDB" id="A0A4Z0M1C9"/>
<dbReference type="PANTHER" id="PTHR43693">
    <property type="entry name" value="PROTEIN PHOSPHATASE CHEZ"/>
    <property type="match status" value="1"/>
</dbReference>
<protein>
    <recommendedName>
        <fullName evidence="3 10">Protein phosphatase CheZ</fullName>
        <ecNumber evidence="10">3.1.3.-</ecNumber>
    </recommendedName>
    <alternativeName>
        <fullName evidence="9 10">Chemotaxis protein CheZ</fullName>
    </alternativeName>
</protein>
<comment type="similarity">
    <text evidence="2 10">Belongs to the CheZ family.</text>
</comment>
<dbReference type="Proteomes" id="UP000298050">
    <property type="component" value="Unassembled WGS sequence"/>
</dbReference>
<dbReference type="Gene3D" id="1.10.287.500">
    <property type="entry name" value="Helix hairpin bin"/>
    <property type="match status" value="1"/>
</dbReference>
<sequence length="230" mass="25701">MQSAQEVKATPPVENVDEFVGRVGNLIRNLRENIKALGVEGAVQKAAEIIPDARGRLSYIANMTEEAAERALNAVDRAQPIQDELEARSQELSERWTHWFGHPLDDDAVRSLVLDTRQFLEQVPKSTAATNQELLEITMAQDFQDLTGQVIKKLMELVVSVEHQLLDLLVDSLYPEESRDEVRARIYEQSEVPADDPEQSLLNGPQVDPTAADVVSSQDQVDDLLDELGF</sequence>
<evidence type="ECO:0000256" key="9">
    <source>
        <dbReference type="ARBA" id="ARBA00029599"/>
    </source>
</evidence>
<feature type="site" description="Enhances dephosphorylation of CheY-P" evidence="11">
    <location>
        <position position="149"/>
    </location>
</feature>
<dbReference type="NCBIfam" id="NF008368">
    <property type="entry name" value="PRK11166.1"/>
    <property type="match status" value="1"/>
</dbReference>